<protein>
    <submittedName>
        <fullName evidence="1">Uncharacterized protein</fullName>
    </submittedName>
</protein>
<reference evidence="1 2" key="1">
    <citation type="submission" date="2020-08" db="EMBL/GenBank/DDBJ databases">
        <title>Oceanospirillum sp. nov. isolated from marine sediment.</title>
        <authorList>
            <person name="Ji X."/>
        </authorList>
    </citation>
    <scope>NUCLEOTIDE SEQUENCE [LARGE SCALE GENOMIC DNA]</scope>
    <source>
        <strain evidence="1 2">D5</strain>
    </source>
</reference>
<organism evidence="1 2">
    <name type="scientific">Oceanospirillum sediminis</name>
    <dbReference type="NCBI Taxonomy" id="2760088"/>
    <lineage>
        <taxon>Bacteria</taxon>
        <taxon>Pseudomonadati</taxon>
        <taxon>Pseudomonadota</taxon>
        <taxon>Gammaproteobacteria</taxon>
        <taxon>Oceanospirillales</taxon>
        <taxon>Oceanospirillaceae</taxon>
        <taxon>Oceanospirillum</taxon>
    </lineage>
</organism>
<dbReference type="EMBL" id="JACJFM010000012">
    <property type="protein sequence ID" value="MBB1487185.1"/>
    <property type="molecule type" value="Genomic_DNA"/>
</dbReference>
<proteinExistence type="predicted"/>
<name>A0A839IPK2_9GAMM</name>
<gene>
    <name evidence="1" type="ORF">H4O21_11245</name>
</gene>
<dbReference type="Proteomes" id="UP000565262">
    <property type="component" value="Unassembled WGS sequence"/>
</dbReference>
<sequence>MSDGLTTAAAVLLAAILSPFVKVYDVLSGTEAAEKAEIERRTALFHPLYESRIAELKKRDPTQDARHVFKKEILFIPAEREGTSYPGITWQQTDYQIPSDNSDRLAENPYIRPYMFALYPVNEEPLGEKPYHHVKYTILVTDYKSSFNREMYKLVFPNTH</sequence>
<evidence type="ECO:0000313" key="1">
    <source>
        <dbReference type="EMBL" id="MBB1487185.1"/>
    </source>
</evidence>
<dbReference type="RefSeq" id="WP_182808963.1">
    <property type="nucleotide sequence ID" value="NZ_JACJFM010000012.1"/>
</dbReference>
<accession>A0A839IPK2</accession>
<comment type="caution">
    <text evidence="1">The sequence shown here is derived from an EMBL/GenBank/DDBJ whole genome shotgun (WGS) entry which is preliminary data.</text>
</comment>
<dbReference type="AlphaFoldDB" id="A0A839IPK2"/>
<evidence type="ECO:0000313" key="2">
    <source>
        <dbReference type="Proteomes" id="UP000565262"/>
    </source>
</evidence>
<keyword evidence="2" id="KW-1185">Reference proteome</keyword>